<feature type="signal peptide" evidence="8">
    <location>
        <begin position="1"/>
        <end position="17"/>
    </location>
</feature>
<evidence type="ECO:0000259" key="9">
    <source>
        <dbReference type="PROSITE" id="PS51164"/>
    </source>
</evidence>
<evidence type="ECO:0000256" key="8">
    <source>
        <dbReference type="SAM" id="SignalP"/>
    </source>
</evidence>
<proteinExistence type="inferred from homology"/>
<evidence type="ECO:0000256" key="2">
    <source>
        <dbReference type="ARBA" id="ARBA00022729"/>
    </source>
</evidence>
<dbReference type="Pfam" id="PF00734">
    <property type="entry name" value="CBM_1"/>
    <property type="match status" value="1"/>
</dbReference>
<dbReference type="SUPFAM" id="SSF51445">
    <property type="entry name" value="(Trans)glycosidases"/>
    <property type="match status" value="1"/>
</dbReference>
<evidence type="ECO:0000256" key="3">
    <source>
        <dbReference type="ARBA" id="ARBA00022801"/>
    </source>
</evidence>
<evidence type="ECO:0000256" key="1">
    <source>
        <dbReference type="ARBA" id="ARBA00005641"/>
    </source>
</evidence>
<dbReference type="PANTHER" id="PTHR31297">
    <property type="entry name" value="GLUCAN ENDO-1,6-BETA-GLUCOSIDASE B"/>
    <property type="match status" value="1"/>
</dbReference>
<dbReference type="Gene3D" id="3.20.20.80">
    <property type="entry name" value="Glycosidases"/>
    <property type="match status" value="1"/>
</dbReference>
<evidence type="ECO:0000256" key="5">
    <source>
        <dbReference type="ARBA" id="ARBA00023295"/>
    </source>
</evidence>
<dbReference type="Pfam" id="PF00150">
    <property type="entry name" value="Cellulase"/>
    <property type="match status" value="1"/>
</dbReference>
<keyword evidence="6" id="KW-0624">Polysaccharide degradation</keyword>
<dbReference type="SMART" id="SM00236">
    <property type="entry name" value="fCBD"/>
    <property type="match status" value="1"/>
</dbReference>
<organism evidence="10 11">
    <name type="scientific">Brachionus calyciflorus</name>
    <dbReference type="NCBI Taxonomy" id="104777"/>
    <lineage>
        <taxon>Eukaryota</taxon>
        <taxon>Metazoa</taxon>
        <taxon>Spiralia</taxon>
        <taxon>Gnathifera</taxon>
        <taxon>Rotifera</taxon>
        <taxon>Eurotatoria</taxon>
        <taxon>Monogononta</taxon>
        <taxon>Pseudotrocha</taxon>
        <taxon>Ploima</taxon>
        <taxon>Brachionidae</taxon>
        <taxon>Brachionus</taxon>
    </lineage>
</organism>
<dbReference type="AlphaFoldDB" id="A0A814EKW2"/>
<keyword evidence="2 8" id="KW-0732">Signal</keyword>
<keyword evidence="5 7" id="KW-0326">Glycosidase</keyword>
<evidence type="ECO:0000256" key="4">
    <source>
        <dbReference type="ARBA" id="ARBA00023277"/>
    </source>
</evidence>
<accession>A0A814EKW2</accession>
<keyword evidence="4" id="KW-0119">Carbohydrate metabolism</keyword>
<name>A0A814EKW2_9BILA</name>
<sequence length="387" mass="43624">MLKLVLVSLYFMQISCAIVPEWGQCGGIGYFGDTTCVSGTTCSYNNDNLWRCERFDYGFKVSVRQILDCNNRDFLIRGVNSANADWDNYRRFYARNSLKSISELGANTVRIQWRMDTTGGLTITDLENTIKEAIRNKLVVIVQLHDGTGSSDTSKLSRMAQWFASYIHVFQKYRRFLMINIANEWGTAGTTAEVWRDAYISAISTIRRSGWKGILIIDAPNKGENASAVFSYGLNLISHDRSQGGNGNIVFSVHVYSGWSSIYTNINNALHSTYTYNRKDITWLIGHLSDKNLINPNCQWVNNDYSSIMTYSQNNRIGYLGSYWAGSGHSIDCNQSLAPLNLISGDQILEETWLKSKTSDLTVWGNRLFTTPSFGIQATSKKGSFFP</sequence>
<dbReference type="EMBL" id="CAJNOC010003163">
    <property type="protein sequence ID" value="CAF0970562.1"/>
    <property type="molecule type" value="Genomic_DNA"/>
</dbReference>
<dbReference type="GO" id="GO:0009986">
    <property type="term" value="C:cell surface"/>
    <property type="evidence" value="ECO:0007669"/>
    <property type="project" value="TreeGrafter"/>
</dbReference>
<protein>
    <recommendedName>
        <fullName evidence="9">CBM1 domain-containing protein</fullName>
    </recommendedName>
</protein>
<dbReference type="InterPro" id="IPR001547">
    <property type="entry name" value="Glyco_hydro_5"/>
</dbReference>
<comment type="caution">
    <text evidence="10">The sequence shown here is derived from an EMBL/GenBank/DDBJ whole genome shotgun (WGS) entry which is preliminary data.</text>
</comment>
<dbReference type="PANTHER" id="PTHR31297:SF41">
    <property type="entry name" value="ENDOGLUCANASE, PUTATIVE (AFU_ORTHOLOGUE AFUA_5G01830)-RELATED"/>
    <property type="match status" value="1"/>
</dbReference>
<dbReference type="InterPro" id="IPR050386">
    <property type="entry name" value="Glycosyl_hydrolase_5"/>
</dbReference>
<dbReference type="GO" id="GO:0030248">
    <property type="term" value="F:cellulose binding"/>
    <property type="evidence" value="ECO:0007669"/>
    <property type="project" value="InterPro"/>
</dbReference>
<dbReference type="OrthoDB" id="8185432at2759"/>
<comment type="similarity">
    <text evidence="1 7">Belongs to the glycosyl hydrolase 5 (cellulase A) family.</text>
</comment>
<dbReference type="GO" id="GO:0005576">
    <property type="term" value="C:extracellular region"/>
    <property type="evidence" value="ECO:0007669"/>
    <property type="project" value="InterPro"/>
</dbReference>
<dbReference type="GO" id="GO:0009251">
    <property type="term" value="P:glucan catabolic process"/>
    <property type="evidence" value="ECO:0007669"/>
    <property type="project" value="TreeGrafter"/>
</dbReference>
<gene>
    <name evidence="10" type="ORF">OXX778_LOCUS14897</name>
</gene>
<keyword evidence="3 7" id="KW-0378">Hydrolase</keyword>
<dbReference type="SUPFAM" id="SSF57180">
    <property type="entry name" value="Cellulose-binding domain"/>
    <property type="match status" value="1"/>
</dbReference>
<feature type="chain" id="PRO_5032882335" description="CBM1 domain-containing protein" evidence="8">
    <location>
        <begin position="18"/>
        <end position="387"/>
    </location>
</feature>
<dbReference type="GO" id="GO:0008422">
    <property type="term" value="F:beta-glucosidase activity"/>
    <property type="evidence" value="ECO:0007669"/>
    <property type="project" value="TreeGrafter"/>
</dbReference>
<dbReference type="Proteomes" id="UP000663879">
    <property type="component" value="Unassembled WGS sequence"/>
</dbReference>
<keyword evidence="11" id="KW-1185">Reference proteome</keyword>
<evidence type="ECO:0000256" key="7">
    <source>
        <dbReference type="RuleBase" id="RU361153"/>
    </source>
</evidence>
<reference evidence="10" key="1">
    <citation type="submission" date="2021-02" db="EMBL/GenBank/DDBJ databases">
        <authorList>
            <person name="Nowell W R."/>
        </authorList>
    </citation>
    <scope>NUCLEOTIDE SEQUENCE</scope>
    <source>
        <strain evidence="10">Ploen Becks lab</strain>
    </source>
</reference>
<dbReference type="InterPro" id="IPR000254">
    <property type="entry name" value="CBD"/>
</dbReference>
<evidence type="ECO:0000256" key="6">
    <source>
        <dbReference type="ARBA" id="ARBA00023326"/>
    </source>
</evidence>
<evidence type="ECO:0000313" key="10">
    <source>
        <dbReference type="EMBL" id="CAF0970562.1"/>
    </source>
</evidence>
<dbReference type="InterPro" id="IPR017853">
    <property type="entry name" value="GH"/>
</dbReference>
<dbReference type="PROSITE" id="PS51164">
    <property type="entry name" value="CBM1_2"/>
    <property type="match status" value="1"/>
</dbReference>
<feature type="domain" description="CBM1" evidence="9">
    <location>
        <begin position="17"/>
        <end position="53"/>
    </location>
</feature>
<dbReference type="InterPro" id="IPR035971">
    <property type="entry name" value="CBD_sf"/>
</dbReference>
<evidence type="ECO:0000313" key="11">
    <source>
        <dbReference type="Proteomes" id="UP000663879"/>
    </source>
</evidence>